<sequence length="226" mass="26416">MIANLGEISSNDIVLEVGPGTGNLTEKILIKKPKKLVVVEKDKNLSIILKKKFNNDIEIINDDILNYNQDIFYGKKIIVFGNLPYNISTQILTSWIKINNLDNFCKKFILMFQKEVADRIIAKYNSKKYGRLSIISSWKMEIEKIIDINPNSFFPPPKIKSSLLVFKPKNKYYKIMNPKNLEHVTNVFFNQRRKMIKKPLKFLFKNYEKVAEELSLDLNLRPQNLT</sequence>
<dbReference type="PROSITE" id="PS01131">
    <property type="entry name" value="RRNA_A_DIMETH"/>
    <property type="match status" value="1"/>
</dbReference>
<evidence type="ECO:0000256" key="3">
    <source>
        <dbReference type="ARBA" id="ARBA00022603"/>
    </source>
</evidence>
<evidence type="ECO:0000256" key="4">
    <source>
        <dbReference type="ARBA" id="ARBA00022679"/>
    </source>
</evidence>
<dbReference type="SMART" id="SM00650">
    <property type="entry name" value="rADc"/>
    <property type="match status" value="1"/>
</dbReference>
<keyword evidence="2" id="KW-0698">rRNA processing</keyword>
<evidence type="ECO:0000259" key="7">
    <source>
        <dbReference type="SMART" id="SM00650"/>
    </source>
</evidence>
<dbReference type="Gene3D" id="1.10.8.100">
    <property type="entry name" value="Ribosomal RNA adenine dimethylase-like, domain 2"/>
    <property type="match status" value="1"/>
</dbReference>
<dbReference type="InterPro" id="IPR001737">
    <property type="entry name" value="KsgA/Erm"/>
</dbReference>
<keyword evidence="1" id="KW-0963">Cytoplasm</keyword>
<accession>A0A382DK68</accession>
<dbReference type="PROSITE" id="PS51689">
    <property type="entry name" value="SAM_RNA_A_N6_MT"/>
    <property type="match status" value="1"/>
</dbReference>
<dbReference type="NCBIfam" id="TIGR00755">
    <property type="entry name" value="ksgA"/>
    <property type="match status" value="1"/>
</dbReference>
<protein>
    <recommendedName>
        <fullName evidence="7">Ribosomal RNA adenine methylase transferase N-terminal domain-containing protein</fullName>
    </recommendedName>
</protein>
<evidence type="ECO:0000256" key="2">
    <source>
        <dbReference type="ARBA" id="ARBA00022552"/>
    </source>
</evidence>
<proteinExistence type="predicted"/>
<dbReference type="InterPro" id="IPR029063">
    <property type="entry name" value="SAM-dependent_MTases_sf"/>
</dbReference>
<reference evidence="8" key="1">
    <citation type="submission" date="2018-05" db="EMBL/GenBank/DDBJ databases">
        <authorList>
            <person name="Lanie J.A."/>
            <person name="Ng W.-L."/>
            <person name="Kazmierczak K.M."/>
            <person name="Andrzejewski T.M."/>
            <person name="Davidsen T.M."/>
            <person name="Wayne K.J."/>
            <person name="Tettelin H."/>
            <person name="Glass J.I."/>
            <person name="Rusch D."/>
            <person name="Podicherti R."/>
            <person name="Tsui H.-C.T."/>
            <person name="Winkler M.E."/>
        </authorList>
    </citation>
    <scope>NUCLEOTIDE SEQUENCE</scope>
</reference>
<dbReference type="GO" id="GO:0000179">
    <property type="term" value="F:rRNA (adenine-N6,N6-)-dimethyltransferase activity"/>
    <property type="evidence" value="ECO:0007669"/>
    <property type="project" value="InterPro"/>
</dbReference>
<dbReference type="InterPro" id="IPR023165">
    <property type="entry name" value="rRNA_Ade_diMease-like_C"/>
</dbReference>
<evidence type="ECO:0000256" key="6">
    <source>
        <dbReference type="ARBA" id="ARBA00022884"/>
    </source>
</evidence>
<name>A0A382DK68_9ZZZZ</name>
<dbReference type="SUPFAM" id="SSF53335">
    <property type="entry name" value="S-adenosyl-L-methionine-dependent methyltransferases"/>
    <property type="match status" value="1"/>
</dbReference>
<feature type="non-terminal residue" evidence="8">
    <location>
        <position position="226"/>
    </location>
</feature>
<dbReference type="InterPro" id="IPR011530">
    <property type="entry name" value="rRNA_adenine_dimethylase"/>
</dbReference>
<dbReference type="InterPro" id="IPR020598">
    <property type="entry name" value="rRNA_Ade_methylase_Trfase_N"/>
</dbReference>
<dbReference type="Pfam" id="PF00398">
    <property type="entry name" value="RrnaAD"/>
    <property type="match status" value="1"/>
</dbReference>
<evidence type="ECO:0000313" key="8">
    <source>
        <dbReference type="EMBL" id="SVB38870.1"/>
    </source>
</evidence>
<keyword evidence="3" id="KW-0489">Methyltransferase</keyword>
<dbReference type="EMBL" id="UINC01039827">
    <property type="protein sequence ID" value="SVB38870.1"/>
    <property type="molecule type" value="Genomic_DNA"/>
</dbReference>
<organism evidence="8">
    <name type="scientific">marine metagenome</name>
    <dbReference type="NCBI Taxonomy" id="408172"/>
    <lineage>
        <taxon>unclassified sequences</taxon>
        <taxon>metagenomes</taxon>
        <taxon>ecological metagenomes</taxon>
    </lineage>
</organism>
<dbReference type="AlphaFoldDB" id="A0A382DK68"/>
<dbReference type="GO" id="GO:0003723">
    <property type="term" value="F:RNA binding"/>
    <property type="evidence" value="ECO:0007669"/>
    <property type="project" value="UniProtKB-KW"/>
</dbReference>
<dbReference type="PANTHER" id="PTHR11727:SF7">
    <property type="entry name" value="DIMETHYLADENOSINE TRANSFERASE-RELATED"/>
    <property type="match status" value="1"/>
</dbReference>
<dbReference type="Gene3D" id="3.40.50.150">
    <property type="entry name" value="Vaccinia Virus protein VP39"/>
    <property type="match status" value="1"/>
</dbReference>
<evidence type="ECO:0000256" key="1">
    <source>
        <dbReference type="ARBA" id="ARBA00022490"/>
    </source>
</evidence>
<keyword evidence="6" id="KW-0694">RNA-binding</keyword>
<evidence type="ECO:0000256" key="5">
    <source>
        <dbReference type="ARBA" id="ARBA00022691"/>
    </source>
</evidence>
<keyword evidence="5" id="KW-0949">S-adenosyl-L-methionine</keyword>
<dbReference type="InterPro" id="IPR020596">
    <property type="entry name" value="rRNA_Ade_Mease_Trfase_CS"/>
</dbReference>
<feature type="domain" description="Ribosomal RNA adenine methylase transferase N-terminal" evidence="7">
    <location>
        <begin position="2"/>
        <end position="170"/>
    </location>
</feature>
<dbReference type="PANTHER" id="PTHR11727">
    <property type="entry name" value="DIMETHYLADENOSINE TRANSFERASE"/>
    <property type="match status" value="1"/>
</dbReference>
<keyword evidence="4" id="KW-0808">Transferase</keyword>
<gene>
    <name evidence="8" type="ORF">METZ01_LOCUS191724</name>
</gene>